<sequence length="397" mass="43604">MKTLSVLFIIFSAVQGAAIPSPGPDGKYTLTAEGIRAQVIPLRCRQLNRVDRLWQFIPFGAAITNLFVEGADGVERDIVIGFDDVSEYPAHGLGHYGAVPGRYTNRIGNAQYTMDGVTYYLDKIDGNNTLHSGRNGWGYRTFNVAALSENSITFSIHDASNSSMGMPGDVDGYITYTLSQKTWSVKMEATAPQHKTPLMLTQHTYWNLDAFGNPDTDLIWNHSYYMPFSQRLLEPDPSMLPTGRIISIPAGEINDFWSGPRLLGAGSNDPLWKGNCGSESGCEGYNNCWIVDKPTSQATAPVATLSSAWSGIKVDIYTDQAGMQVYTCYWTGSDLPIKKTQGGPGAATDGFMKPSGCVALEPHDWVDGINHPEWGRKQIYGPGETYTWEATYKFSTL</sequence>
<dbReference type="RefSeq" id="XP_002837871.1">
    <property type="nucleotide sequence ID" value="XM_002837825.1"/>
</dbReference>
<dbReference type="GO" id="GO:0030246">
    <property type="term" value="F:carbohydrate binding"/>
    <property type="evidence" value="ECO:0007669"/>
    <property type="project" value="InterPro"/>
</dbReference>
<dbReference type="HOGENOM" id="CLU_031753_0_1_1"/>
<dbReference type="STRING" id="656061.D5GC19"/>
<keyword evidence="4" id="KW-0732">Signal</keyword>
<evidence type="ECO:0000313" key="6">
    <source>
        <dbReference type="Proteomes" id="UP000006911"/>
    </source>
</evidence>
<feature type="signal peptide" evidence="4">
    <location>
        <begin position="1"/>
        <end position="16"/>
    </location>
</feature>
<protein>
    <submittedName>
        <fullName evidence="5">(Perigord truffle) hypothetical protein</fullName>
    </submittedName>
</protein>
<dbReference type="InParanoid" id="D5GC19"/>
<dbReference type="InterPro" id="IPR011013">
    <property type="entry name" value="Gal_mutarotase_sf_dom"/>
</dbReference>
<reference evidence="5 6" key="1">
    <citation type="journal article" date="2010" name="Nature">
        <title>Perigord black truffle genome uncovers evolutionary origins and mechanisms of symbiosis.</title>
        <authorList>
            <person name="Martin F."/>
            <person name="Kohler A."/>
            <person name="Murat C."/>
            <person name="Balestrini R."/>
            <person name="Coutinho P.M."/>
            <person name="Jaillon O."/>
            <person name="Montanini B."/>
            <person name="Morin E."/>
            <person name="Noel B."/>
            <person name="Percudani R."/>
            <person name="Porcel B."/>
            <person name="Rubini A."/>
            <person name="Amicucci A."/>
            <person name="Amselem J."/>
            <person name="Anthouard V."/>
            <person name="Arcioni S."/>
            <person name="Artiguenave F."/>
            <person name="Aury J.M."/>
            <person name="Ballario P."/>
            <person name="Bolchi A."/>
            <person name="Brenna A."/>
            <person name="Brun A."/>
            <person name="Buee M."/>
            <person name="Cantarel B."/>
            <person name="Chevalier G."/>
            <person name="Couloux A."/>
            <person name="Da Silva C."/>
            <person name="Denoeud F."/>
            <person name="Duplessis S."/>
            <person name="Ghignone S."/>
            <person name="Hilselberger B."/>
            <person name="Iotti M."/>
            <person name="Marcais B."/>
            <person name="Mello A."/>
            <person name="Miranda M."/>
            <person name="Pacioni G."/>
            <person name="Quesneville H."/>
            <person name="Riccioni C."/>
            <person name="Ruotolo R."/>
            <person name="Splivallo R."/>
            <person name="Stocchi V."/>
            <person name="Tisserant E."/>
            <person name="Viscomi A.R."/>
            <person name="Zambonelli A."/>
            <person name="Zampieri E."/>
            <person name="Henrissat B."/>
            <person name="Lebrun M.H."/>
            <person name="Paolocci F."/>
            <person name="Bonfante P."/>
            <person name="Ottonello S."/>
            <person name="Wincker P."/>
        </authorList>
    </citation>
    <scope>NUCLEOTIDE SEQUENCE [LARGE SCALE GENOMIC DNA]</scope>
    <source>
        <strain evidence="5 6">Mel28</strain>
    </source>
</reference>
<keyword evidence="2" id="KW-0413">Isomerase</keyword>
<dbReference type="KEGG" id="tml:GSTUM_00005772001"/>
<dbReference type="Proteomes" id="UP000006911">
    <property type="component" value="Unassembled WGS sequence"/>
</dbReference>
<dbReference type="PANTHER" id="PTHR10091">
    <property type="entry name" value="ALDOSE-1-EPIMERASE"/>
    <property type="match status" value="1"/>
</dbReference>
<organism evidence="5 6">
    <name type="scientific">Tuber melanosporum (strain Mel28)</name>
    <name type="common">Perigord black truffle</name>
    <dbReference type="NCBI Taxonomy" id="656061"/>
    <lineage>
        <taxon>Eukaryota</taxon>
        <taxon>Fungi</taxon>
        <taxon>Dikarya</taxon>
        <taxon>Ascomycota</taxon>
        <taxon>Pezizomycotina</taxon>
        <taxon>Pezizomycetes</taxon>
        <taxon>Pezizales</taxon>
        <taxon>Tuberaceae</taxon>
        <taxon>Tuber</taxon>
    </lineage>
</organism>
<dbReference type="InterPro" id="IPR008183">
    <property type="entry name" value="Aldose_1/G6P_1-epimerase"/>
</dbReference>
<dbReference type="InterPro" id="IPR047215">
    <property type="entry name" value="Galactose_mutarotase-like"/>
</dbReference>
<gene>
    <name evidence="5" type="ORF">GSTUM_00005772001</name>
</gene>
<keyword evidence="6" id="KW-1185">Reference proteome</keyword>
<dbReference type="SUPFAM" id="SSF74650">
    <property type="entry name" value="Galactose mutarotase-like"/>
    <property type="match status" value="1"/>
</dbReference>
<name>D5GC19_TUBMM</name>
<dbReference type="GO" id="GO:0004034">
    <property type="term" value="F:aldose 1-epimerase activity"/>
    <property type="evidence" value="ECO:0007669"/>
    <property type="project" value="TreeGrafter"/>
</dbReference>
<dbReference type="Gene3D" id="2.70.98.10">
    <property type="match status" value="1"/>
</dbReference>
<dbReference type="GO" id="GO:0006006">
    <property type="term" value="P:glucose metabolic process"/>
    <property type="evidence" value="ECO:0007669"/>
    <property type="project" value="TreeGrafter"/>
</dbReference>
<feature type="chain" id="PRO_5003072057" evidence="4">
    <location>
        <begin position="17"/>
        <end position="397"/>
    </location>
</feature>
<dbReference type="GeneID" id="9181331"/>
<dbReference type="Pfam" id="PF01263">
    <property type="entry name" value="Aldose_epim"/>
    <property type="match status" value="1"/>
</dbReference>
<accession>D5GC19</accession>
<dbReference type="AlphaFoldDB" id="D5GC19"/>
<dbReference type="GO" id="GO:0033499">
    <property type="term" value="P:galactose catabolic process via UDP-galactose, Leloir pathway"/>
    <property type="evidence" value="ECO:0007669"/>
    <property type="project" value="TreeGrafter"/>
</dbReference>
<evidence type="ECO:0000256" key="2">
    <source>
        <dbReference type="ARBA" id="ARBA00023235"/>
    </source>
</evidence>
<comment type="similarity">
    <text evidence="1">Belongs to the aldose epimerase family.</text>
</comment>
<dbReference type="EMBL" id="FN430098">
    <property type="protein sequence ID" value="CAZ82062.1"/>
    <property type="molecule type" value="Genomic_DNA"/>
</dbReference>
<dbReference type="eggNOG" id="KOG1604">
    <property type="taxonomic scope" value="Eukaryota"/>
</dbReference>
<keyword evidence="3" id="KW-0119">Carbohydrate metabolism</keyword>
<evidence type="ECO:0000256" key="1">
    <source>
        <dbReference type="ARBA" id="ARBA00006206"/>
    </source>
</evidence>
<dbReference type="OMA" id="CVAIEAQ"/>
<dbReference type="CDD" id="cd09019">
    <property type="entry name" value="galactose_mutarotase_like"/>
    <property type="match status" value="1"/>
</dbReference>
<dbReference type="InterPro" id="IPR014718">
    <property type="entry name" value="GH-type_carb-bd"/>
</dbReference>
<evidence type="ECO:0000256" key="3">
    <source>
        <dbReference type="ARBA" id="ARBA00023277"/>
    </source>
</evidence>
<evidence type="ECO:0000313" key="5">
    <source>
        <dbReference type="EMBL" id="CAZ82062.1"/>
    </source>
</evidence>
<evidence type="ECO:0000256" key="4">
    <source>
        <dbReference type="SAM" id="SignalP"/>
    </source>
</evidence>
<proteinExistence type="inferred from homology"/>
<dbReference type="FunCoup" id="D5GC19">
    <property type="interactions" value="711"/>
</dbReference>
<dbReference type="PANTHER" id="PTHR10091:SF2">
    <property type="entry name" value="ALDOSE 1-EPIMERASE"/>
    <property type="match status" value="1"/>
</dbReference>